<accession>A0A1C1D138</accession>
<gene>
    <name evidence="2" type="ORF">CLCR_11449</name>
</gene>
<reference evidence="3" key="1">
    <citation type="submission" date="2015-07" db="EMBL/GenBank/DDBJ databases">
        <authorList>
            <person name="Teixeira M.M."/>
            <person name="Souza R.C."/>
            <person name="Almeida L.G."/>
            <person name="Vicente V.A."/>
            <person name="de Hoog S."/>
            <person name="Bocca A.L."/>
            <person name="de Almeida S.R."/>
            <person name="Vasconcelos A.T."/>
            <person name="Felipe M.S."/>
        </authorList>
    </citation>
    <scope>NUCLEOTIDE SEQUENCE [LARGE SCALE GENOMIC DNA]</scope>
    <source>
        <strain evidence="3">KSF</strain>
    </source>
</reference>
<organism evidence="2 3">
    <name type="scientific">Cladophialophora carrionii</name>
    <dbReference type="NCBI Taxonomy" id="86049"/>
    <lineage>
        <taxon>Eukaryota</taxon>
        <taxon>Fungi</taxon>
        <taxon>Dikarya</taxon>
        <taxon>Ascomycota</taxon>
        <taxon>Pezizomycotina</taxon>
        <taxon>Eurotiomycetes</taxon>
        <taxon>Chaetothyriomycetidae</taxon>
        <taxon>Chaetothyriales</taxon>
        <taxon>Herpotrichiellaceae</taxon>
        <taxon>Cladophialophora</taxon>
    </lineage>
</organism>
<keyword evidence="1" id="KW-0732">Signal</keyword>
<dbReference type="Proteomes" id="UP000094526">
    <property type="component" value="Unassembled WGS sequence"/>
</dbReference>
<keyword evidence="3" id="KW-1185">Reference proteome</keyword>
<evidence type="ECO:0000313" key="2">
    <source>
        <dbReference type="EMBL" id="OCT54579.1"/>
    </source>
</evidence>
<comment type="caution">
    <text evidence="2">The sequence shown here is derived from an EMBL/GenBank/DDBJ whole genome shotgun (WGS) entry which is preliminary data.</text>
</comment>
<dbReference type="EMBL" id="LGRB01000003">
    <property type="protein sequence ID" value="OCT54579.1"/>
    <property type="molecule type" value="Genomic_DNA"/>
</dbReference>
<feature type="chain" id="PRO_5008651199" evidence="1">
    <location>
        <begin position="20"/>
        <end position="175"/>
    </location>
</feature>
<dbReference type="OrthoDB" id="2943660at2759"/>
<evidence type="ECO:0000256" key="1">
    <source>
        <dbReference type="SAM" id="SignalP"/>
    </source>
</evidence>
<dbReference type="VEuPathDB" id="FungiDB:CLCR_11449"/>
<dbReference type="VEuPathDB" id="FungiDB:G647_04686"/>
<proteinExistence type="predicted"/>
<name>A0A1C1D138_9EURO</name>
<feature type="signal peptide" evidence="1">
    <location>
        <begin position="1"/>
        <end position="19"/>
    </location>
</feature>
<dbReference type="AlphaFoldDB" id="A0A1C1D138"/>
<protein>
    <submittedName>
        <fullName evidence="2">Uncharacterized protein</fullName>
    </submittedName>
</protein>
<evidence type="ECO:0000313" key="3">
    <source>
        <dbReference type="Proteomes" id="UP000094526"/>
    </source>
</evidence>
<sequence>MVPFKCILLFSLIGASVSAFPASKLPGCGEVDIIFTGLPPYHPLVIQQGFNASAVDAGLRGDAADILKAGYNLRVILMGPEQNISVLANQTTGVRWDGTGIGYGVRGSHREDLTIRFADIIQLFRDKAPQAPILFDYSYVTALWAIQSRFPLSSNCTDSPGTDLVWLTDPPNRPR</sequence>